<reference evidence="3 4" key="1">
    <citation type="submission" date="2017-10" db="EMBL/GenBank/DDBJ databases">
        <title>Comparative genomics in systemic dimorphic fungi from Ajellomycetaceae.</title>
        <authorList>
            <person name="Munoz J.F."/>
            <person name="Mcewen J.G."/>
            <person name="Clay O.K."/>
            <person name="Cuomo C.A."/>
        </authorList>
    </citation>
    <scope>NUCLEOTIDE SEQUENCE [LARGE SCALE GENOMIC DNA]</scope>
    <source>
        <strain evidence="3 4">UAMH5409</strain>
    </source>
</reference>
<proteinExistence type="predicted"/>
<dbReference type="AlphaFoldDB" id="A0A2B7X170"/>
<dbReference type="PANTHER" id="PTHR19316">
    <property type="entry name" value="PROTEIN FOLDING REGULATOR"/>
    <property type="match status" value="1"/>
</dbReference>
<dbReference type="SUPFAM" id="SSF48371">
    <property type="entry name" value="ARM repeat"/>
    <property type="match status" value="1"/>
</dbReference>
<dbReference type="Gene3D" id="1.25.10.10">
    <property type="entry name" value="Leucine-rich Repeat Variant"/>
    <property type="match status" value="1"/>
</dbReference>
<dbReference type="PANTHER" id="PTHR19316:SF18">
    <property type="entry name" value="HSP70-BINDING PROTEIN 1"/>
    <property type="match status" value="1"/>
</dbReference>
<dbReference type="GO" id="GO:0005783">
    <property type="term" value="C:endoplasmic reticulum"/>
    <property type="evidence" value="ECO:0007669"/>
    <property type="project" value="TreeGrafter"/>
</dbReference>
<evidence type="ECO:0000256" key="1">
    <source>
        <dbReference type="ARBA" id="ARBA00015214"/>
    </source>
</evidence>
<dbReference type="InterPro" id="IPR050693">
    <property type="entry name" value="Hsp70_NEF-Inhibitors"/>
</dbReference>
<evidence type="ECO:0000313" key="3">
    <source>
        <dbReference type="EMBL" id="PGH02675.1"/>
    </source>
</evidence>
<sequence length="106" mass="11204">MAAWCVGTAVQNNDGAQGMLLSKAPTALATLLNLSQTDPDTAVRRKAAYALSSAIRNYQPAMDELLRHLPENVKSEMGGSVDASDMDQVDKVVNWIRAATAAGATN</sequence>
<dbReference type="GO" id="GO:0000774">
    <property type="term" value="F:adenyl-nucleotide exchange factor activity"/>
    <property type="evidence" value="ECO:0007669"/>
    <property type="project" value="TreeGrafter"/>
</dbReference>
<accession>A0A2B7X170</accession>
<dbReference type="EMBL" id="PDNB01000156">
    <property type="protein sequence ID" value="PGH02675.1"/>
    <property type="molecule type" value="Genomic_DNA"/>
</dbReference>
<keyword evidence="4" id="KW-1185">Reference proteome</keyword>
<dbReference type="OrthoDB" id="10250458at2759"/>
<dbReference type="Proteomes" id="UP000223968">
    <property type="component" value="Unassembled WGS sequence"/>
</dbReference>
<evidence type="ECO:0000256" key="2">
    <source>
        <dbReference type="ARBA" id="ARBA00020719"/>
    </source>
</evidence>
<evidence type="ECO:0000313" key="4">
    <source>
        <dbReference type="Proteomes" id="UP000223968"/>
    </source>
</evidence>
<comment type="caution">
    <text evidence="3">The sequence shown here is derived from an EMBL/GenBank/DDBJ whole genome shotgun (WGS) entry which is preliminary data.</text>
</comment>
<dbReference type="InterPro" id="IPR016024">
    <property type="entry name" value="ARM-type_fold"/>
</dbReference>
<name>A0A2B7X170_9EURO</name>
<protein>
    <recommendedName>
        <fullName evidence="2">Hsp70 nucleotide exchange factor FES1</fullName>
    </recommendedName>
    <alternativeName>
        <fullName evidence="1">Hsp70 nucleotide exchange factor fes1</fullName>
    </alternativeName>
</protein>
<dbReference type="STRING" id="1447875.A0A2B7X170"/>
<organism evidence="3 4">
    <name type="scientific">Helicocarpus griseus UAMH5409</name>
    <dbReference type="NCBI Taxonomy" id="1447875"/>
    <lineage>
        <taxon>Eukaryota</taxon>
        <taxon>Fungi</taxon>
        <taxon>Dikarya</taxon>
        <taxon>Ascomycota</taxon>
        <taxon>Pezizomycotina</taxon>
        <taxon>Eurotiomycetes</taxon>
        <taxon>Eurotiomycetidae</taxon>
        <taxon>Onygenales</taxon>
        <taxon>Ajellomycetaceae</taxon>
        <taxon>Helicocarpus</taxon>
    </lineage>
</organism>
<gene>
    <name evidence="3" type="ORF">AJ79_07554</name>
</gene>
<dbReference type="InterPro" id="IPR011989">
    <property type="entry name" value="ARM-like"/>
</dbReference>